<comment type="subcellular location">
    <subcellularLocation>
        <location evidence="1">Cytoplasm</location>
    </subcellularLocation>
</comment>
<evidence type="ECO:0000313" key="7">
    <source>
        <dbReference type="Proteomes" id="UP000198367"/>
    </source>
</evidence>
<keyword evidence="7" id="KW-1185">Reference proteome</keyword>
<keyword evidence="3" id="KW-0963">Cytoplasm</keyword>
<dbReference type="Proteomes" id="UP000198367">
    <property type="component" value="Chromosome"/>
</dbReference>
<dbReference type="PANTHER" id="PTHR47892">
    <property type="entry name" value="UNIVERSAL STRESS PROTEIN E"/>
    <property type="match status" value="1"/>
</dbReference>
<evidence type="ECO:0000256" key="2">
    <source>
        <dbReference type="ARBA" id="ARBA00008791"/>
    </source>
</evidence>
<dbReference type="Pfam" id="PF00582">
    <property type="entry name" value="Usp"/>
    <property type="match status" value="2"/>
</dbReference>
<protein>
    <submittedName>
        <fullName evidence="6">Universal stress protein UspA</fullName>
    </submittedName>
</protein>
<gene>
    <name evidence="6" type="ORF">CF168_15185</name>
</gene>
<comment type="similarity">
    <text evidence="2">Belongs to the universal stress protein A family.</text>
</comment>
<evidence type="ECO:0000256" key="3">
    <source>
        <dbReference type="ARBA" id="ARBA00022490"/>
    </source>
</evidence>
<dbReference type="Gene3D" id="3.40.50.12370">
    <property type="match status" value="1"/>
</dbReference>
<name>A0A220UPL3_9GAMM</name>
<proteinExistence type="inferred from homology"/>
<evidence type="ECO:0000313" key="6">
    <source>
        <dbReference type="EMBL" id="ASK70089.1"/>
    </source>
</evidence>
<dbReference type="KEGG" id="sbj:CF168_15185"/>
<dbReference type="AlphaFoldDB" id="A0A220UPL3"/>
<dbReference type="InterPro" id="IPR006016">
    <property type="entry name" value="UspA"/>
</dbReference>
<feature type="domain" description="UspA" evidence="5">
    <location>
        <begin position="3"/>
        <end position="108"/>
    </location>
</feature>
<organism evidence="6 7">
    <name type="scientific">Shewanella bicestrii</name>
    <dbReference type="NCBI Taxonomy" id="2018305"/>
    <lineage>
        <taxon>Bacteria</taxon>
        <taxon>Pseudomonadati</taxon>
        <taxon>Pseudomonadota</taxon>
        <taxon>Gammaproteobacteria</taxon>
        <taxon>Alteromonadales</taxon>
        <taxon>Shewanellaceae</taxon>
        <taxon>Shewanella</taxon>
    </lineage>
</organism>
<dbReference type="PANTHER" id="PTHR47892:SF1">
    <property type="entry name" value="UNIVERSAL STRESS PROTEIN E"/>
    <property type="match status" value="1"/>
</dbReference>
<evidence type="ECO:0000259" key="5">
    <source>
        <dbReference type="Pfam" id="PF00582"/>
    </source>
</evidence>
<accession>A0A220UPL3</accession>
<dbReference type="RefSeq" id="WP_089068230.1">
    <property type="nucleotide sequence ID" value="NZ_CP022358.1"/>
</dbReference>
<dbReference type="EMBL" id="CP022358">
    <property type="protein sequence ID" value="ASK70089.1"/>
    <property type="molecule type" value="Genomic_DNA"/>
</dbReference>
<feature type="domain" description="UspA" evidence="5">
    <location>
        <begin position="169"/>
        <end position="286"/>
    </location>
</feature>
<dbReference type="SUPFAM" id="SSF52402">
    <property type="entry name" value="Adenine nucleotide alpha hydrolases-like"/>
    <property type="match status" value="2"/>
</dbReference>
<reference evidence="6 7" key="1">
    <citation type="submission" date="2017-07" db="EMBL/GenBank/DDBJ databases">
        <title>Phenotypical and genomic characterization of a clinical isolate of Shewanella bicestrii sp. nov. producing an extended-spectrum beta-lactamase and a new oxacillinase variant.</title>
        <authorList>
            <person name="Jousset A.B."/>
            <person name="Bonnin R.A."/>
            <person name="Girlich D."/>
            <person name="Dabos L."/>
            <person name="Potron A."/>
            <person name="Dortet L."/>
            <person name="Glaser P."/>
            <person name="Naas T."/>
        </authorList>
    </citation>
    <scope>NUCLEOTIDE SEQUENCE [LARGE SCALE GENOMIC DNA]</scope>
    <source>
        <strain evidence="6 7">JAB-1</strain>
    </source>
</reference>
<sequence length="291" mass="33781">MPFQHILAAVDESVPPNAVLKKSVVLARKCHASLTILKVKRTHNFNLNLLFHRDKSKVMPDDRRKPILAYPDKQYPIRIKECLSHSIHNAIVNECSQLDYDLIIVSHKFYPPFFSEFLIADEWQLLRLPNIPVMFVDLEDWHENGHVLTALELDNENMAHLEFNETLIEESKRIATLLSNDLHLINSYLPDPFYMSFNQQPQEPVSEREKYKARLTTVARQHNLNTRNLHIEEGLPEDTISNEARRLNVNMLVMGSAERKGMLSAFKGNAARNIINKLRTDLFIVKPRHPH</sequence>
<evidence type="ECO:0000256" key="4">
    <source>
        <dbReference type="ARBA" id="ARBA00037131"/>
    </source>
</evidence>
<dbReference type="GO" id="GO:0005737">
    <property type="term" value="C:cytoplasm"/>
    <property type="evidence" value="ECO:0007669"/>
    <property type="project" value="UniProtKB-SubCell"/>
</dbReference>
<evidence type="ECO:0000256" key="1">
    <source>
        <dbReference type="ARBA" id="ARBA00004496"/>
    </source>
</evidence>
<comment type="function">
    <text evidence="4">Required for resistance to DNA-damaging agents.</text>
</comment>